<accession>A0A8J2QRB7</accession>
<sequence length="93" mass="9909">MSPTSPVALDDACNRASQEGASHLAGCVRLRVPYYPLTQLSSYYLPVDTDSSLVTYTLCTAAGREGSAHLAAAAATRISRAASLERMREHAHT</sequence>
<proteinExistence type="predicted"/>
<dbReference type="EMBL" id="CAKASE010000058">
    <property type="protein sequence ID" value="CAG9567429.1"/>
    <property type="molecule type" value="Genomic_DNA"/>
</dbReference>
<keyword evidence="2" id="KW-1185">Reference proteome</keyword>
<evidence type="ECO:0000313" key="2">
    <source>
        <dbReference type="Proteomes" id="UP000789524"/>
    </source>
</evidence>
<gene>
    <name evidence="1" type="ORF">DCHRY22_LOCUS7696</name>
</gene>
<evidence type="ECO:0000313" key="1">
    <source>
        <dbReference type="EMBL" id="CAG9567429.1"/>
    </source>
</evidence>
<dbReference type="AlphaFoldDB" id="A0A8J2QRB7"/>
<name>A0A8J2QRB7_9NEOP</name>
<protein>
    <submittedName>
        <fullName evidence="1">(African queen) hypothetical protein</fullName>
    </submittedName>
</protein>
<dbReference type="Proteomes" id="UP000789524">
    <property type="component" value="Unassembled WGS sequence"/>
</dbReference>
<organism evidence="1 2">
    <name type="scientific">Danaus chrysippus</name>
    <name type="common">African queen</name>
    <dbReference type="NCBI Taxonomy" id="151541"/>
    <lineage>
        <taxon>Eukaryota</taxon>
        <taxon>Metazoa</taxon>
        <taxon>Ecdysozoa</taxon>
        <taxon>Arthropoda</taxon>
        <taxon>Hexapoda</taxon>
        <taxon>Insecta</taxon>
        <taxon>Pterygota</taxon>
        <taxon>Neoptera</taxon>
        <taxon>Endopterygota</taxon>
        <taxon>Lepidoptera</taxon>
        <taxon>Glossata</taxon>
        <taxon>Ditrysia</taxon>
        <taxon>Papilionoidea</taxon>
        <taxon>Nymphalidae</taxon>
        <taxon>Danainae</taxon>
        <taxon>Danaini</taxon>
        <taxon>Danaina</taxon>
        <taxon>Danaus</taxon>
        <taxon>Anosia</taxon>
    </lineage>
</organism>
<comment type="caution">
    <text evidence="1">The sequence shown here is derived from an EMBL/GenBank/DDBJ whole genome shotgun (WGS) entry which is preliminary data.</text>
</comment>
<reference evidence="1" key="1">
    <citation type="submission" date="2021-09" db="EMBL/GenBank/DDBJ databases">
        <authorList>
            <person name="Martin H S."/>
        </authorList>
    </citation>
    <scope>NUCLEOTIDE SEQUENCE</scope>
</reference>